<name>A0A6J4J7D4_9BACT</name>
<dbReference type="EMBL" id="CADCTJ010000847">
    <property type="protein sequence ID" value="CAA9269925.1"/>
    <property type="molecule type" value="Genomic_DNA"/>
</dbReference>
<organism evidence="2">
    <name type="scientific">uncultured Adhaeribacter sp</name>
    <dbReference type="NCBI Taxonomy" id="448109"/>
    <lineage>
        <taxon>Bacteria</taxon>
        <taxon>Pseudomonadati</taxon>
        <taxon>Bacteroidota</taxon>
        <taxon>Cytophagia</taxon>
        <taxon>Cytophagales</taxon>
        <taxon>Hymenobacteraceae</taxon>
        <taxon>Adhaeribacter</taxon>
        <taxon>environmental samples</taxon>
    </lineage>
</organism>
<feature type="signal peptide" evidence="1">
    <location>
        <begin position="1"/>
        <end position="23"/>
    </location>
</feature>
<protein>
    <recommendedName>
        <fullName evidence="3">PorV/PorQ family protein</fullName>
    </recommendedName>
</protein>
<sequence>MVYKFTKYLFFFVILLAAHLATAQISAPKYSNEFLNIGVGGRALGMANVQVSVADDATAGYWNPAGLLQLKNKHNVALMHSELFAGIVKNDFAAFALPLDKNSALGFSLIRTGVDDIADTRRLKNHEYGYYQYDSIRFFSVADYAFLVSYARNSSLIKGLRVGANAKIIYRNVGVFATAWGFGLDAGAQLQRGDWQFGVMARDITSTFNAWSHNPEEVKYTQLLTDSTSVLPKNSIELTLPRLVVGVARTITLPKNLSLLLAADLDFTFDGRRNVPISTKLISVDPKIALELNYNQLIFIRAGVNNFQQIQNFDQSQSWQFQPNFGVGVATSGLKLDLALSKIADNANVSSIIISLGYSFD</sequence>
<gene>
    <name evidence="2" type="ORF">AVDCRST_MAG95-2707</name>
</gene>
<reference evidence="2" key="1">
    <citation type="submission" date="2020-02" db="EMBL/GenBank/DDBJ databases">
        <authorList>
            <person name="Meier V. D."/>
        </authorList>
    </citation>
    <scope>NUCLEOTIDE SEQUENCE</scope>
    <source>
        <strain evidence="2">AVDCRST_MAG95</strain>
    </source>
</reference>
<keyword evidence="1" id="KW-0732">Signal</keyword>
<dbReference type="Gene3D" id="2.40.160.60">
    <property type="entry name" value="Outer membrane protein transport protein (OMPP1/FadL/TodX)"/>
    <property type="match status" value="1"/>
</dbReference>
<proteinExistence type="predicted"/>
<dbReference type="NCBIfam" id="NF033709">
    <property type="entry name" value="PorV_fam"/>
    <property type="match status" value="1"/>
</dbReference>
<evidence type="ECO:0000256" key="1">
    <source>
        <dbReference type="SAM" id="SignalP"/>
    </source>
</evidence>
<evidence type="ECO:0000313" key="2">
    <source>
        <dbReference type="EMBL" id="CAA9269925.1"/>
    </source>
</evidence>
<feature type="chain" id="PRO_5027011069" description="PorV/PorQ family protein" evidence="1">
    <location>
        <begin position="24"/>
        <end position="361"/>
    </location>
</feature>
<dbReference type="AlphaFoldDB" id="A0A6J4J7D4"/>
<accession>A0A6J4J7D4</accession>
<evidence type="ECO:0008006" key="3">
    <source>
        <dbReference type="Google" id="ProtNLM"/>
    </source>
</evidence>